<feature type="compositionally biased region" description="Polar residues" evidence="1">
    <location>
        <begin position="61"/>
        <end position="71"/>
    </location>
</feature>
<feature type="region of interest" description="Disordered" evidence="1">
    <location>
        <begin position="37"/>
        <end position="131"/>
    </location>
</feature>
<dbReference type="WBParaSite" id="TCNE_0001856601-mRNA-1">
    <property type="protein sequence ID" value="TCNE_0001856601-mRNA-1"/>
    <property type="gene ID" value="TCNE_0001856601"/>
</dbReference>
<evidence type="ECO:0000313" key="4">
    <source>
        <dbReference type="WBParaSite" id="TCNE_0001856601-mRNA-1"/>
    </source>
</evidence>
<dbReference type="Proteomes" id="UP000050794">
    <property type="component" value="Unassembled WGS sequence"/>
</dbReference>
<accession>A0A183VCU2</accession>
<reference evidence="4" key="1">
    <citation type="submission" date="2016-06" db="UniProtKB">
        <authorList>
            <consortium name="WormBaseParasite"/>
        </authorList>
    </citation>
    <scope>IDENTIFICATION</scope>
</reference>
<reference evidence="2 3" key="2">
    <citation type="submission" date="2018-11" db="EMBL/GenBank/DDBJ databases">
        <authorList>
            <consortium name="Pathogen Informatics"/>
        </authorList>
    </citation>
    <scope>NUCLEOTIDE SEQUENCE [LARGE SCALE GENOMIC DNA]</scope>
</reference>
<evidence type="ECO:0000256" key="1">
    <source>
        <dbReference type="SAM" id="MobiDB-lite"/>
    </source>
</evidence>
<gene>
    <name evidence="2" type="ORF">TCNE_LOCUS18562</name>
</gene>
<keyword evidence="3" id="KW-1185">Reference proteome</keyword>
<dbReference type="AlphaFoldDB" id="A0A183VCU2"/>
<feature type="compositionally biased region" description="Polar residues" evidence="1">
    <location>
        <begin position="77"/>
        <end position="92"/>
    </location>
</feature>
<evidence type="ECO:0000313" key="2">
    <source>
        <dbReference type="EMBL" id="VDM49883.1"/>
    </source>
</evidence>
<evidence type="ECO:0000313" key="3">
    <source>
        <dbReference type="Proteomes" id="UP000050794"/>
    </source>
</evidence>
<name>A0A183VCU2_TOXCA</name>
<dbReference type="EMBL" id="UYWY01025685">
    <property type="protein sequence ID" value="VDM49883.1"/>
    <property type="molecule type" value="Genomic_DNA"/>
</dbReference>
<protein>
    <submittedName>
        <fullName evidence="4">Mur_ligase_M domain-containing protein</fullName>
    </submittedName>
</protein>
<sequence>MGKVIEILRTSDEQVRSAVLKTSTCQRLEWPVDKLYPSEIPMPEANHDEEPQTLGGHPPNRETTASTNLHSQEIKTPEQSSDEGTNADSNLPSEGRQPDEWQRGRQPQGYQYVKHPGDENLQAEQEEMPVEKSVVAMKGTTPGKERNIPYNTLKERNEGVRKGTSGKTTIAAVFVTLLRLSVLSTAGGQSTCDG</sequence>
<proteinExistence type="predicted"/>
<organism evidence="3 4">
    <name type="scientific">Toxocara canis</name>
    <name type="common">Canine roundworm</name>
    <dbReference type="NCBI Taxonomy" id="6265"/>
    <lineage>
        <taxon>Eukaryota</taxon>
        <taxon>Metazoa</taxon>
        <taxon>Ecdysozoa</taxon>
        <taxon>Nematoda</taxon>
        <taxon>Chromadorea</taxon>
        <taxon>Rhabditida</taxon>
        <taxon>Spirurina</taxon>
        <taxon>Ascaridomorpha</taxon>
        <taxon>Ascaridoidea</taxon>
        <taxon>Toxocaridae</taxon>
        <taxon>Toxocara</taxon>
    </lineage>
</organism>